<evidence type="ECO:0000256" key="1">
    <source>
        <dbReference type="SAM" id="SignalP"/>
    </source>
</evidence>
<dbReference type="EMBL" id="APOJ01000016">
    <property type="protein sequence ID" value="ENU28078.1"/>
    <property type="molecule type" value="Genomic_DNA"/>
</dbReference>
<feature type="signal peptide" evidence="1">
    <location>
        <begin position="1"/>
        <end position="23"/>
    </location>
</feature>
<proteinExistence type="predicted"/>
<organism evidence="2 3">
    <name type="scientific">Acinetobacter modestus</name>
    <dbReference type="NCBI Taxonomy" id="1776740"/>
    <lineage>
        <taxon>Bacteria</taxon>
        <taxon>Pseudomonadati</taxon>
        <taxon>Pseudomonadota</taxon>
        <taxon>Gammaproteobacteria</taxon>
        <taxon>Moraxellales</taxon>
        <taxon>Moraxellaceae</taxon>
        <taxon>Acinetobacter</taxon>
    </lineage>
</organism>
<comment type="caution">
    <text evidence="2">The sequence shown here is derived from an EMBL/GenBank/DDBJ whole genome shotgun (WGS) entry which is preliminary data.</text>
</comment>
<evidence type="ECO:0000313" key="3">
    <source>
        <dbReference type="Proteomes" id="UP000013190"/>
    </source>
</evidence>
<reference evidence="3" key="1">
    <citation type="submission" date="2013-02" db="EMBL/GenBank/DDBJ databases">
        <title>The Genome Sequence of Acinetobacter sp. NIPH 236.</title>
        <authorList>
            <consortium name="The Broad Institute Genome Sequencing Platform"/>
            <consortium name="The Broad Institute Genome Sequencing Center for Infectious Disease"/>
            <person name="Cerqueira G."/>
            <person name="Feldgarden M."/>
            <person name="Courvalin P."/>
            <person name="Perichon B."/>
            <person name="Grillot-Courvalin C."/>
            <person name="Clermont D."/>
            <person name="Rocha E."/>
            <person name="Yoon E.-J."/>
            <person name="Nemec A."/>
            <person name="Walker B."/>
            <person name="Young S.K."/>
            <person name="Zeng Q."/>
            <person name="Gargeya S."/>
            <person name="Fitzgerald M."/>
            <person name="Haas B."/>
            <person name="Abouelleil A."/>
            <person name="Alvarado L."/>
            <person name="Arachchi H.M."/>
            <person name="Berlin A.M."/>
            <person name="Chapman S.B."/>
            <person name="Dewar J."/>
            <person name="Goldberg J."/>
            <person name="Griggs A."/>
            <person name="Gujja S."/>
            <person name="Hansen M."/>
            <person name="Howarth C."/>
            <person name="Imamovic A."/>
            <person name="Larimer J."/>
            <person name="McCowan C."/>
            <person name="Murphy C."/>
            <person name="Neiman D."/>
            <person name="Pearson M."/>
            <person name="Priest M."/>
            <person name="Roberts A."/>
            <person name="Saif S."/>
            <person name="Shea T."/>
            <person name="Sisk P."/>
            <person name="Sykes S."/>
            <person name="Wortman J."/>
            <person name="Nusbaum C."/>
            <person name="Birren B."/>
        </authorList>
    </citation>
    <scope>NUCLEOTIDE SEQUENCE [LARGE SCALE GENOMIC DNA]</scope>
    <source>
        <strain evidence="3">NIPH 236</strain>
    </source>
</reference>
<sequence length="150" mass="16944">MMHRSFKMMVLPLLSLISFTACSYLPTASTSPIQQLEQIQNIEALPNTKTNLATLSRSNNGCLIQFTGYFDGGESTETWHFKANQLSRAVSETYQYDLKGAIDVATQKHKLDQKTRTVTVFDIHSDETKHNFEKLKSHFSQTALAQCHSI</sequence>
<name>A0ABP2U0Q0_9GAMM</name>
<dbReference type="RefSeq" id="WP_004660262.1">
    <property type="nucleotide sequence ID" value="NZ_BMDV01000003.1"/>
</dbReference>
<gene>
    <name evidence="2" type="ORF">F992_00915</name>
</gene>
<keyword evidence="1" id="KW-0732">Signal</keyword>
<keyword evidence="3" id="KW-1185">Reference proteome</keyword>
<dbReference type="Proteomes" id="UP000013190">
    <property type="component" value="Unassembled WGS sequence"/>
</dbReference>
<reference evidence="2 3" key="2">
    <citation type="journal article" date="2016" name="Int. J. Syst. Evol. Microbiol.">
        <title>Taxonomy of haemolytic and/or proteolytic strains of the genus Acinetobacter with the proposal of Acinetobacter courvalinii sp. nov. (genomic species 14 sensu Bouvet &amp; Jeanjean), Acinetobacter dispersus sp. nov. (genomic species 17), Acinetobacter modestus sp. nov., Acinetobacter proteolyticus sp. nov. and Acinetobacter vivianii sp. nov.</title>
        <authorList>
            <person name="Nemec A."/>
            <person name="Radolfova-Krizova L."/>
            <person name="Maixnerova M."/>
            <person name="Vrestiakova E."/>
            <person name="Jezek P."/>
            <person name="Sedo O."/>
        </authorList>
    </citation>
    <scope>NUCLEOTIDE SEQUENCE [LARGE SCALE GENOMIC DNA]</scope>
    <source>
        <strain evidence="2 3">NIPH 236</strain>
    </source>
</reference>
<protein>
    <submittedName>
        <fullName evidence="2">Uncharacterized protein</fullName>
    </submittedName>
</protein>
<evidence type="ECO:0000313" key="2">
    <source>
        <dbReference type="EMBL" id="ENU28078.1"/>
    </source>
</evidence>
<feature type="chain" id="PRO_5046655212" evidence="1">
    <location>
        <begin position="24"/>
        <end position="150"/>
    </location>
</feature>
<dbReference type="PROSITE" id="PS51257">
    <property type="entry name" value="PROKAR_LIPOPROTEIN"/>
    <property type="match status" value="1"/>
</dbReference>
<dbReference type="GeneID" id="92834335"/>
<accession>A0ABP2U0Q0</accession>